<dbReference type="InterPro" id="IPR035929">
    <property type="entry name" value="CoaB-like_sf"/>
</dbReference>
<dbReference type="EMBL" id="JFZT01000047">
    <property type="protein sequence ID" value="EZQ03833.1"/>
    <property type="molecule type" value="Genomic_DNA"/>
</dbReference>
<comment type="catalytic activity">
    <reaction evidence="3">
        <text>N-[(R)-4-phosphopantothenoyl]-L-cysteine + H(+) = (R)-4'-phosphopantetheine + CO2</text>
        <dbReference type="Rhea" id="RHEA:16793"/>
        <dbReference type="ChEBI" id="CHEBI:15378"/>
        <dbReference type="ChEBI" id="CHEBI:16526"/>
        <dbReference type="ChEBI" id="CHEBI:59458"/>
        <dbReference type="ChEBI" id="CHEBI:61723"/>
        <dbReference type="EC" id="4.1.1.36"/>
    </reaction>
</comment>
<dbReference type="Gene3D" id="3.40.50.10300">
    <property type="entry name" value="CoaB-like"/>
    <property type="match status" value="1"/>
</dbReference>
<name>A0A031LKG6_9CREN</name>
<evidence type="ECO:0000256" key="1">
    <source>
        <dbReference type="ARBA" id="ARBA00022793"/>
    </source>
</evidence>
<comment type="pathway">
    <text evidence="3">Cofactor biosynthesis; coenzyme A biosynthesis.</text>
</comment>
<evidence type="ECO:0000256" key="3">
    <source>
        <dbReference type="HAMAP-Rule" id="MF_02225"/>
    </source>
</evidence>
<feature type="region of interest" description="Phosphopantothenate--cysteine ligase" evidence="3">
    <location>
        <begin position="195"/>
        <end position="408"/>
    </location>
</feature>
<dbReference type="EC" id="4.1.1.36" evidence="3"/>
<evidence type="ECO:0000313" key="7">
    <source>
        <dbReference type="Proteomes" id="UP000024332"/>
    </source>
</evidence>
<dbReference type="SUPFAM" id="SSF102645">
    <property type="entry name" value="CoaB-like"/>
    <property type="match status" value="1"/>
</dbReference>
<dbReference type="InterPro" id="IPR003382">
    <property type="entry name" value="Flavoprotein"/>
</dbReference>
<dbReference type="OrthoDB" id="10536at2157"/>
<dbReference type="EC" id="6.3.2.5" evidence="3"/>
<comment type="cofactor">
    <cofactor evidence="3">
        <name>FMN</name>
        <dbReference type="ChEBI" id="CHEBI:58210"/>
    </cofactor>
    <text evidence="3">Binds 1 FMN per subunit.</text>
</comment>
<accession>A0A031LKG6</accession>
<gene>
    <name evidence="3" type="primary">coaBC</name>
    <name evidence="6" type="ORF">CM19_08905</name>
</gene>
<dbReference type="Pfam" id="PF02441">
    <property type="entry name" value="Flavoprotein"/>
    <property type="match status" value="1"/>
</dbReference>
<dbReference type="NCBIfam" id="TIGR00521">
    <property type="entry name" value="coaBC_dfp"/>
    <property type="match status" value="1"/>
</dbReference>
<dbReference type="SUPFAM" id="SSF52507">
    <property type="entry name" value="Homo-oligomeric flavin-containing Cys decarboxylases, HFCD"/>
    <property type="match status" value="1"/>
</dbReference>
<dbReference type="HAMAP" id="MF_02225">
    <property type="entry name" value="CoaBC"/>
    <property type="match status" value="1"/>
</dbReference>
<organism evidence="6 7">
    <name type="scientific">Candidatus Acidianus copahuensis</name>
    <dbReference type="NCBI Taxonomy" id="1160895"/>
    <lineage>
        <taxon>Archaea</taxon>
        <taxon>Thermoproteota</taxon>
        <taxon>Thermoprotei</taxon>
        <taxon>Sulfolobales</taxon>
        <taxon>Sulfolobaceae</taxon>
        <taxon>Acidianus</taxon>
    </lineage>
</organism>
<evidence type="ECO:0000259" key="5">
    <source>
        <dbReference type="Pfam" id="PF04127"/>
    </source>
</evidence>
<comment type="similarity">
    <text evidence="3">In the C-terminal section; belongs to the PPC synthetase family.</text>
</comment>
<dbReference type="PANTHER" id="PTHR14359">
    <property type="entry name" value="HOMO-OLIGOMERIC FLAVIN CONTAINING CYS DECARBOXYLASE FAMILY"/>
    <property type="match status" value="1"/>
</dbReference>
<keyword evidence="3" id="KW-0460">Magnesium</keyword>
<dbReference type="AlphaFoldDB" id="A0A031LKG6"/>
<evidence type="ECO:0000259" key="4">
    <source>
        <dbReference type="Pfam" id="PF02441"/>
    </source>
</evidence>
<dbReference type="Pfam" id="PF04127">
    <property type="entry name" value="DFP"/>
    <property type="match status" value="1"/>
</dbReference>
<feature type="domain" description="DNA/pantothenate metabolism flavoprotein C-terminal" evidence="5">
    <location>
        <begin position="190"/>
        <end position="400"/>
    </location>
</feature>
<dbReference type="GO" id="GO:0015941">
    <property type="term" value="P:pantothenate catabolic process"/>
    <property type="evidence" value="ECO:0007669"/>
    <property type="project" value="InterPro"/>
</dbReference>
<feature type="binding site" evidence="3">
    <location>
        <position position="285"/>
    </location>
    <ligand>
        <name>CTP</name>
        <dbReference type="ChEBI" id="CHEBI:37563"/>
    </ligand>
</feature>
<feature type="binding site" evidence="3">
    <location>
        <position position="344"/>
    </location>
    <ligand>
        <name>CTP</name>
        <dbReference type="ChEBI" id="CHEBI:37563"/>
    </ligand>
</feature>
<dbReference type="RefSeq" id="WP_048100009.1">
    <property type="nucleotide sequence ID" value="NZ_JFZT01000047.1"/>
</dbReference>
<evidence type="ECO:0000313" key="6">
    <source>
        <dbReference type="EMBL" id="EZQ03833.1"/>
    </source>
</evidence>
<dbReference type="Proteomes" id="UP000024332">
    <property type="component" value="Unassembled WGS sequence"/>
</dbReference>
<dbReference type="GO" id="GO:0004633">
    <property type="term" value="F:phosphopantothenoylcysteine decarboxylase activity"/>
    <property type="evidence" value="ECO:0007669"/>
    <property type="project" value="UniProtKB-UniRule"/>
</dbReference>
<comment type="catalytic activity">
    <reaction evidence="3">
        <text>(R)-4'-phosphopantothenate + L-cysteine + CTP = N-[(R)-4-phosphopantothenoyl]-L-cysteine + CMP + diphosphate + H(+)</text>
        <dbReference type="Rhea" id="RHEA:19397"/>
        <dbReference type="ChEBI" id="CHEBI:10986"/>
        <dbReference type="ChEBI" id="CHEBI:15378"/>
        <dbReference type="ChEBI" id="CHEBI:33019"/>
        <dbReference type="ChEBI" id="CHEBI:35235"/>
        <dbReference type="ChEBI" id="CHEBI:37563"/>
        <dbReference type="ChEBI" id="CHEBI:59458"/>
        <dbReference type="ChEBI" id="CHEBI:60377"/>
        <dbReference type="EC" id="6.3.2.5"/>
    </reaction>
</comment>
<comment type="caution">
    <text evidence="3">Lacks conserved residue(s) required for the propagation of feature annotation.</text>
</comment>
<feature type="region of interest" description="Phosphopantothenoylcysteine decarboxylase" evidence="3">
    <location>
        <begin position="1"/>
        <end position="194"/>
    </location>
</feature>
<comment type="similarity">
    <text evidence="3">In the N-terminal section; belongs to the HFCD (homo-oligomeric flavin containing Cys decarboxylase) superfamily.</text>
</comment>
<feature type="domain" description="Flavoprotein" evidence="4">
    <location>
        <begin position="20"/>
        <end position="162"/>
    </location>
</feature>
<protein>
    <recommendedName>
        <fullName evidence="3">Coenzyme A biosynthesis bifunctional protein CoaBC</fullName>
    </recommendedName>
    <alternativeName>
        <fullName evidence="3">DNA/pantothenate metabolism flavoprotein</fullName>
    </alternativeName>
    <alternativeName>
        <fullName evidence="3">Phosphopantothenoylcysteine synthetase/decarboxylase</fullName>
        <shortName evidence="3">PPCS-PPCDC</shortName>
    </alternativeName>
    <domain>
        <recommendedName>
            <fullName evidence="3">Phosphopantothenoylcysteine decarboxylase</fullName>
            <shortName evidence="3">PPC decarboxylase</shortName>
            <shortName evidence="3">PPC-DC</shortName>
            <ecNumber evidence="3">4.1.1.36</ecNumber>
        </recommendedName>
        <alternativeName>
            <fullName evidence="3">CoaC</fullName>
        </alternativeName>
    </domain>
    <domain>
        <recommendedName>
            <fullName evidence="3">Phosphopantothenate--cysteine ligase</fullName>
            <ecNumber evidence="3">6.3.2.5</ecNumber>
        </recommendedName>
        <alternativeName>
            <fullName evidence="3">CoaB</fullName>
        </alternativeName>
        <alternativeName>
            <fullName evidence="3">Phosphopantothenoylcysteine synthetase</fullName>
            <shortName evidence="3">PPC synthetase</shortName>
            <shortName evidence="3">PPC-S</shortName>
        </alternativeName>
    </domain>
</protein>
<proteinExistence type="inferred from homology"/>
<comment type="caution">
    <text evidence="6">The sequence shown here is derived from an EMBL/GenBank/DDBJ whole genome shotgun (WGS) entry which is preliminary data.</text>
</comment>
<feature type="binding site" evidence="3">
    <location>
        <position position="295"/>
    </location>
    <ligand>
        <name>CTP</name>
        <dbReference type="ChEBI" id="CHEBI:37563"/>
    </ligand>
</feature>
<keyword evidence="1 3" id="KW-0210">Decarboxylase</keyword>
<keyword evidence="3" id="KW-0479">Metal-binding</keyword>
<keyword evidence="3" id="KW-0511">Multifunctional enzyme</keyword>
<dbReference type="GO" id="GO:0071513">
    <property type="term" value="C:phosphopantothenoylcysteine decarboxylase complex"/>
    <property type="evidence" value="ECO:0007669"/>
    <property type="project" value="TreeGrafter"/>
</dbReference>
<dbReference type="GO" id="GO:0015937">
    <property type="term" value="P:coenzyme A biosynthetic process"/>
    <property type="evidence" value="ECO:0007669"/>
    <property type="project" value="UniProtKB-UniRule"/>
</dbReference>
<dbReference type="GO" id="GO:0004632">
    <property type="term" value="F:phosphopantothenate--cysteine ligase activity"/>
    <property type="evidence" value="ECO:0007669"/>
    <property type="project" value="UniProtKB-UniRule"/>
</dbReference>
<dbReference type="InterPro" id="IPR005252">
    <property type="entry name" value="CoaBC"/>
</dbReference>
<dbReference type="UniPathway" id="UPA00241"/>
<keyword evidence="3" id="KW-0285">Flavoprotein</keyword>
<dbReference type="Gene3D" id="3.40.50.1950">
    <property type="entry name" value="Flavin prenyltransferase-like"/>
    <property type="match status" value="1"/>
</dbReference>
<dbReference type="GO" id="GO:0046872">
    <property type="term" value="F:metal ion binding"/>
    <property type="evidence" value="ECO:0007669"/>
    <property type="project" value="UniProtKB-KW"/>
</dbReference>
<keyword evidence="3" id="KW-0436">Ligase</keyword>
<comment type="function">
    <text evidence="3">Catalyzes two sequential steps in the biosynthesis of coenzyme A. In the first step cysteine is conjugated to 4'-phosphopantothenate to form 4-phosphopantothenoylcysteine. In the second step the latter compound is decarboxylated to form 4'-phosphopantotheine.</text>
</comment>
<dbReference type="InterPro" id="IPR036551">
    <property type="entry name" value="Flavin_trans-like"/>
</dbReference>
<keyword evidence="3" id="KW-0288">FMN</keyword>
<comment type="cofactor">
    <cofactor evidence="3">
        <name>Mg(2+)</name>
        <dbReference type="ChEBI" id="CHEBI:18420"/>
    </cofactor>
</comment>
<reference evidence="6 7" key="1">
    <citation type="submission" date="2014-03" db="EMBL/GenBank/DDBJ databases">
        <title>Draft genome sequence of the novel thermoacidophilic archaea Acidianus copahuensis ALE1 strain, isolated from Copahue volcanic area in Neuquen Argentina.</title>
        <authorList>
            <person name="Urbieta M.S."/>
            <person name="Rascovan N."/>
            <person name="Castro C."/>
            <person name="Revale S."/>
            <person name="Giaveno M.A."/>
            <person name="Vazquez M.P."/>
            <person name="Donati E.R."/>
        </authorList>
    </citation>
    <scope>NUCLEOTIDE SEQUENCE [LARGE SCALE GENOMIC DNA]</scope>
    <source>
        <strain evidence="6 7">ALE1</strain>
    </source>
</reference>
<dbReference type="InterPro" id="IPR007085">
    <property type="entry name" value="DNA/pantothenate-metab_flavo_C"/>
</dbReference>
<dbReference type="GO" id="GO:0010181">
    <property type="term" value="F:FMN binding"/>
    <property type="evidence" value="ECO:0007669"/>
    <property type="project" value="UniProtKB-UniRule"/>
</dbReference>
<sequence length="408" mass="45336">MVHPSRKIISSISSELEGYKLLLGVSSSISLYKTIDLCRELMRRGADVKVIMTKSASKLISPDVFKWATGNEVITHLTGGIEHVELSEEFNALIIAPATANIITKMAYGMADNALLATALNFIGKKKPIILVPAMHLPMYESPQVRDSIQKLKDFIEIIEPSIVNDLAHYPDLEYLISRIIPYVLRGKDLKGMKIIVTAGPTREYMDPVRFISNPSSGKMGVAIANEAEARGADVILIHGPISTEVKPFVSKSIAVETTEQMADAVLTNVERGYRIAILAGAPADFKFNRYFTEKINTHSNIPKLELELTPKISSVIRGKAFIIGFSAETAENDQQLIEKAKIKKEKHGFNIIIANNVSRKDIGFSSNKNEVIIISKDSIEKIPKSYKSEISRKILDYLKEEFKKEFA</sequence>
<feature type="binding site" evidence="3">
    <location>
        <position position="326"/>
    </location>
    <ligand>
        <name>CTP</name>
        <dbReference type="ChEBI" id="CHEBI:37563"/>
    </ligand>
</feature>
<dbReference type="PANTHER" id="PTHR14359:SF6">
    <property type="entry name" value="PHOSPHOPANTOTHENOYLCYSTEINE DECARBOXYLASE"/>
    <property type="match status" value="1"/>
</dbReference>
<evidence type="ECO:0000256" key="2">
    <source>
        <dbReference type="ARBA" id="ARBA00023239"/>
    </source>
</evidence>
<keyword evidence="2 3" id="KW-0456">Lyase</keyword>
<keyword evidence="7" id="KW-1185">Reference proteome</keyword>
<dbReference type="STRING" id="1160895.CM19_08905"/>